<comment type="similarity">
    <text evidence="3">Belongs to the glycosyl hydrolase 5 (cellulase A) family.</text>
</comment>
<feature type="domain" description="Glycoside hydrolase family 5" evidence="4">
    <location>
        <begin position="36"/>
        <end position="275"/>
    </location>
</feature>
<evidence type="ECO:0000259" key="4">
    <source>
        <dbReference type="Pfam" id="PF00150"/>
    </source>
</evidence>
<proteinExistence type="inferred from homology"/>
<evidence type="ECO:0000256" key="3">
    <source>
        <dbReference type="RuleBase" id="RU361153"/>
    </source>
</evidence>
<protein>
    <submittedName>
        <fullName evidence="5">Glycoside hydrolase family 5 protein</fullName>
    </submittedName>
</protein>
<keyword evidence="1 3" id="KW-0378">Hydrolase</keyword>
<dbReference type="SUPFAM" id="SSF51445">
    <property type="entry name" value="(Trans)glycosidases"/>
    <property type="match status" value="1"/>
</dbReference>
<dbReference type="InterPro" id="IPR017853">
    <property type="entry name" value="GH"/>
</dbReference>
<keyword evidence="6" id="KW-1185">Reference proteome</keyword>
<evidence type="ECO:0000313" key="5">
    <source>
        <dbReference type="EMBL" id="MDZ7283220.1"/>
    </source>
</evidence>
<dbReference type="InterPro" id="IPR001547">
    <property type="entry name" value="Glyco_hydro_5"/>
</dbReference>
<gene>
    <name evidence="5" type="ORF">N4G62_14425</name>
</gene>
<evidence type="ECO:0000256" key="1">
    <source>
        <dbReference type="ARBA" id="ARBA00022801"/>
    </source>
</evidence>
<dbReference type="EMBL" id="JAOBTW010000017">
    <property type="protein sequence ID" value="MDZ7283220.1"/>
    <property type="molecule type" value="Genomic_DNA"/>
</dbReference>
<evidence type="ECO:0000256" key="2">
    <source>
        <dbReference type="ARBA" id="ARBA00023295"/>
    </source>
</evidence>
<dbReference type="Gene3D" id="3.20.20.80">
    <property type="entry name" value="Glycosidases"/>
    <property type="match status" value="1"/>
</dbReference>
<dbReference type="Proteomes" id="UP001292182">
    <property type="component" value="Unassembled WGS sequence"/>
</dbReference>
<dbReference type="GO" id="GO:0016787">
    <property type="term" value="F:hydrolase activity"/>
    <property type="evidence" value="ECO:0007669"/>
    <property type="project" value="UniProtKB-KW"/>
</dbReference>
<sequence>MRRLGHAAVTTMLVAAAPLPPVDGTMTIRGRFLYTAAGERVVLRGVNEMFSISTDPTGVRTMPEIARTGANAVRIFTLPDYPAERLDSILAHAVANGLIPIVECHAATGKWDRLGVCVDYWTRSDIATVLRRHRRWALVNIANEAGETVPRDRFVAGYLDAIARIRAAGVDTPLIIDGTDWGKEYAMLLDNWPVFQRADPRHAIMVSAHSYWVGTEEERKAPYRAIIAKVTQGHIPFLLGEGPTGTGWDCKPSPYRWAMTALQKAQIGWLAWSWGLVPNGDCREANSYDITYGGRFGQWKSPYSHQLMVRHPASVRRSSRRPCSIAKAGSNCIAASS</sequence>
<organism evidence="5 6">
    <name type="scientific">Sphingomonas sanguinis</name>
    <dbReference type="NCBI Taxonomy" id="33051"/>
    <lineage>
        <taxon>Bacteria</taxon>
        <taxon>Pseudomonadati</taxon>
        <taxon>Pseudomonadota</taxon>
        <taxon>Alphaproteobacteria</taxon>
        <taxon>Sphingomonadales</taxon>
        <taxon>Sphingomonadaceae</taxon>
        <taxon>Sphingomonas</taxon>
    </lineage>
</organism>
<keyword evidence="2 3" id="KW-0326">Glycosidase</keyword>
<accession>A0ABU5LTG0</accession>
<reference evidence="6" key="1">
    <citation type="submission" date="2023-07" db="EMBL/GenBank/DDBJ databases">
        <title>Whole genome sequence analysis of rice epiphytic Sphingomonas sanguinis OsEp_Plm_15B2.</title>
        <authorList>
            <person name="Sahu K.P."/>
            <person name="Asharani P."/>
            <person name="Reddy B."/>
            <person name="Kumar A."/>
        </authorList>
    </citation>
    <scope>NUCLEOTIDE SEQUENCE [LARGE SCALE GENOMIC DNA]</scope>
    <source>
        <strain evidence="6">OsEp_Plm_15B2</strain>
    </source>
</reference>
<comment type="caution">
    <text evidence="5">The sequence shown here is derived from an EMBL/GenBank/DDBJ whole genome shotgun (WGS) entry which is preliminary data.</text>
</comment>
<name>A0ABU5LTG0_9SPHN</name>
<dbReference type="Pfam" id="PF00150">
    <property type="entry name" value="Cellulase"/>
    <property type="match status" value="1"/>
</dbReference>
<evidence type="ECO:0000313" key="6">
    <source>
        <dbReference type="Proteomes" id="UP001292182"/>
    </source>
</evidence>